<evidence type="ECO:0000313" key="1">
    <source>
        <dbReference type="EMBL" id="KAG0420409.1"/>
    </source>
</evidence>
<dbReference type="Proteomes" id="UP000805193">
    <property type="component" value="Unassembled WGS sequence"/>
</dbReference>
<reference evidence="1 2" key="1">
    <citation type="journal article" date="2020" name="Cell">
        <title>Large-Scale Comparative Analyses of Tick Genomes Elucidate Their Genetic Diversity and Vector Capacities.</title>
        <authorList>
            <consortium name="Tick Genome and Microbiome Consortium (TIGMIC)"/>
            <person name="Jia N."/>
            <person name="Wang J."/>
            <person name="Shi W."/>
            <person name="Du L."/>
            <person name="Sun Y."/>
            <person name="Zhan W."/>
            <person name="Jiang J.F."/>
            <person name="Wang Q."/>
            <person name="Zhang B."/>
            <person name="Ji P."/>
            <person name="Bell-Sakyi L."/>
            <person name="Cui X.M."/>
            <person name="Yuan T.T."/>
            <person name="Jiang B.G."/>
            <person name="Yang W.F."/>
            <person name="Lam T.T."/>
            <person name="Chang Q.C."/>
            <person name="Ding S.J."/>
            <person name="Wang X.J."/>
            <person name="Zhu J.G."/>
            <person name="Ruan X.D."/>
            <person name="Zhao L."/>
            <person name="Wei J.T."/>
            <person name="Ye R.Z."/>
            <person name="Que T.C."/>
            <person name="Du C.H."/>
            <person name="Zhou Y.H."/>
            <person name="Cheng J.X."/>
            <person name="Dai P.F."/>
            <person name="Guo W.B."/>
            <person name="Han X.H."/>
            <person name="Huang E.J."/>
            <person name="Li L.F."/>
            <person name="Wei W."/>
            <person name="Gao Y.C."/>
            <person name="Liu J.Z."/>
            <person name="Shao H.Z."/>
            <person name="Wang X."/>
            <person name="Wang C.C."/>
            <person name="Yang T.C."/>
            <person name="Huo Q.B."/>
            <person name="Li W."/>
            <person name="Chen H.Y."/>
            <person name="Chen S.E."/>
            <person name="Zhou L.G."/>
            <person name="Ni X.B."/>
            <person name="Tian J.H."/>
            <person name="Sheng Y."/>
            <person name="Liu T."/>
            <person name="Pan Y.S."/>
            <person name="Xia L.Y."/>
            <person name="Li J."/>
            <person name="Zhao F."/>
            <person name="Cao W.C."/>
        </authorList>
    </citation>
    <scope>NUCLEOTIDE SEQUENCE [LARGE SCALE GENOMIC DNA]</scope>
    <source>
        <strain evidence="1">Iper-2018</strain>
    </source>
</reference>
<sequence length="182" mass="20414">MLRFSKMAALLLGTMPASSRKRFTEAEDLCLFWEIVGHNPFAALQRWADILSPILRVVGSESVYAVFCVRFYFISAKFSAPHHGWWWEKLAVPSAVQTAPEATAASSTIVFRAKHPCERNGSELCAAIGGPRRTSSLLKVEFGRVHGNRKLKLGTVPTLFKYKEPQRPPIESEALAKRRRAE</sequence>
<feature type="non-terminal residue" evidence="1">
    <location>
        <position position="182"/>
    </location>
</feature>
<comment type="caution">
    <text evidence="1">The sequence shown here is derived from an EMBL/GenBank/DDBJ whole genome shotgun (WGS) entry which is preliminary data.</text>
</comment>
<proteinExistence type="predicted"/>
<keyword evidence="2" id="KW-1185">Reference proteome</keyword>
<evidence type="ECO:0000313" key="2">
    <source>
        <dbReference type="Proteomes" id="UP000805193"/>
    </source>
</evidence>
<organism evidence="1 2">
    <name type="scientific">Ixodes persulcatus</name>
    <name type="common">Taiga tick</name>
    <dbReference type="NCBI Taxonomy" id="34615"/>
    <lineage>
        <taxon>Eukaryota</taxon>
        <taxon>Metazoa</taxon>
        <taxon>Ecdysozoa</taxon>
        <taxon>Arthropoda</taxon>
        <taxon>Chelicerata</taxon>
        <taxon>Arachnida</taxon>
        <taxon>Acari</taxon>
        <taxon>Parasitiformes</taxon>
        <taxon>Ixodida</taxon>
        <taxon>Ixodoidea</taxon>
        <taxon>Ixodidae</taxon>
        <taxon>Ixodinae</taxon>
        <taxon>Ixodes</taxon>
    </lineage>
</organism>
<gene>
    <name evidence="1" type="ORF">HPB47_003512</name>
</gene>
<accession>A0AC60PI81</accession>
<protein>
    <submittedName>
        <fullName evidence="1">Uncharacterized protein</fullName>
    </submittedName>
</protein>
<dbReference type="EMBL" id="JABSTQ010010511">
    <property type="protein sequence ID" value="KAG0420409.1"/>
    <property type="molecule type" value="Genomic_DNA"/>
</dbReference>
<name>A0AC60PI81_IXOPE</name>